<gene>
    <name evidence="1" type="ORF">L6452_32852</name>
</gene>
<comment type="caution">
    <text evidence="1">The sequence shown here is derived from an EMBL/GenBank/DDBJ whole genome shotgun (WGS) entry which is preliminary data.</text>
</comment>
<reference evidence="2" key="1">
    <citation type="journal article" date="2022" name="Mol. Ecol. Resour.">
        <title>The genomes of chicory, endive, great burdock and yacon provide insights into Asteraceae palaeo-polyploidization history and plant inulin production.</title>
        <authorList>
            <person name="Fan W."/>
            <person name="Wang S."/>
            <person name="Wang H."/>
            <person name="Wang A."/>
            <person name="Jiang F."/>
            <person name="Liu H."/>
            <person name="Zhao H."/>
            <person name="Xu D."/>
            <person name="Zhang Y."/>
        </authorList>
    </citation>
    <scope>NUCLEOTIDE SEQUENCE [LARGE SCALE GENOMIC DNA]</scope>
    <source>
        <strain evidence="2">cv. Niubang</strain>
    </source>
</reference>
<accession>A0ACB8ZA36</accession>
<dbReference type="EMBL" id="CM042057">
    <property type="protein sequence ID" value="KAI3693025.1"/>
    <property type="molecule type" value="Genomic_DNA"/>
</dbReference>
<evidence type="ECO:0000313" key="2">
    <source>
        <dbReference type="Proteomes" id="UP001055879"/>
    </source>
</evidence>
<name>A0ACB8ZA36_ARCLA</name>
<organism evidence="1 2">
    <name type="scientific">Arctium lappa</name>
    <name type="common">Greater burdock</name>
    <name type="synonym">Lappa major</name>
    <dbReference type="NCBI Taxonomy" id="4217"/>
    <lineage>
        <taxon>Eukaryota</taxon>
        <taxon>Viridiplantae</taxon>
        <taxon>Streptophyta</taxon>
        <taxon>Embryophyta</taxon>
        <taxon>Tracheophyta</taxon>
        <taxon>Spermatophyta</taxon>
        <taxon>Magnoliopsida</taxon>
        <taxon>eudicotyledons</taxon>
        <taxon>Gunneridae</taxon>
        <taxon>Pentapetalae</taxon>
        <taxon>asterids</taxon>
        <taxon>campanulids</taxon>
        <taxon>Asterales</taxon>
        <taxon>Asteraceae</taxon>
        <taxon>Carduoideae</taxon>
        <taxon>Cardueae</taxon>
        <taxon>Arctiinae</taxon>
        <taxon>Arctium</taxon>
    </lineage>
</organism>
<dbReference type="Proteomes" id="UP001055879">
    <property type="component" value="Linkage Group LG11"/>
</dbReference>
<protein>
    <submittedName>
        <fullName evidence="1">Uncharacterized protein</fullName>
    </submittedName>
</protein>
<keyword evidence="2" id="KW-1185">Reference proteome</keyword>
<proteinExistence type="predicted"/>
<sequence length="483" mass="54443">MHLMHETPAEQGMDTGLLHEKYNVFERNPQASSAPEDVRTSSASKERSSAAEDLRDLRLLKILMRLSSIRFERLDALPTLPATGIVYLLIGIFPISVGVLLSLLVYHMSTQKMETSQEVNAAMKSNYDRESELKAFDDSKSGVKGLVDAGLLKIPRFFIHDRPIINDPNSSSTQVDIPVIDLKGTNVRAEIVENVRHASETWGFFQIINHGIPNRVLDEMIDAVRGFHEMETEEKIKYYSRDYQKRFFYVSNFHLFTGEAASWNDSFLSVMAPKPPQSEELPPICRDILIEYSDHIMKLGSTILELLSEALGLKPNHLESLGVAQGLFVLGHYYPPCPQPELTLGTNNHTDAGFFTILLQDLLGGLQILHQNEWVNVSPIPEALVVNIADLLQLITNDKFKSVHHRVLAQKGKPRISVGSFFRPFNEGIESIIYRPIKELVSEENPCVYRDTNLKEYVTLRNKAVGMNGRSALAPFKVESMKV</sequence>
<evidence type="ECO:0000313" key="1">
    <source>
        <dbReference type="EMBL" id="KAI3693025.1"/>
    </source>
</evidence>
<reference evidence="1 2" key="2">
    <citation type="journal article" date="2022" name="Mol. Ecol. Resour.">
        <title>The genomes of chicory, endive, great burdock and yacon provide insights into Asteraceae paleo-polyploidization history and plant inulin production.</title>
        <authorList>
            <person name="Fan W."/>
            <person name="Wang S."/>
            <person name="Wang H."/>
            <person name="Wang A."/>
            <person name="Jiang F."/>
            <person name="Liu H."/>
            <person name="Zhao H."/>
            <person name="Xu D."/>
            <person name="Zhang Y."/>
        </authorList>
    </citation>
    <scope>NUCLEOTIDE SEQUENCE [LARGE SCALE GENOMIC DNA]</scope>
    <source>
        <strain evidence="2">cv. Niubang</strain>
    </source>
</reference>